<dbReference type="NCBIfam" id="TIGR01536">
    <property type="entry name" value="asn_synth_AEB"/>
    <property type="match status" value="1"/>
</dbReference>
<sequence>MCGIVCWVRANGQVHTDDALFKKMTRSLEHRGPDGEGFYVNKSVALGHTRLAIVDIDNGQQPMSRDTTVVTFNGEIYNFPELKQELETIGFVFETHCDTEVLLHGWAQWGSDLINKLRGMFAFVILDKLQNKLYLVRDRFGIKPLYWALADDGDLLVASELKALKLHPKLNTDLCEQAIEDFFSLGYIVEPKSIYKSVKKLAAGHYMEVDIDDFSSLSEQPYWVLKDHLNSDYEDVESLKHEFQQLLSESVRLRMMADVQVGAFLSGGVDSTVIVGSMSQHTTQAVKTSSIGFDLSAYDESYYAKKVASHFQCDHVNTSVSVNDLSLVDKIVDIYDEPFADNSAIPTYILSQATNKYVKVALSGDGADELFFGYRNHQMFLFEERLRKIIPSFMRNSLLSGVAKFYPESRFIPKLLRAKTTFEGLSNDKIDGYHNAISISAQKTLQTIYSDKFKRMLNKYSSLGLFRSLAKEVGEQESLKQVQYIDFKTYLPGSILTKVDRASMANSLEVRVPFLDHKLVEWGLRIKPKVNLGLRTGKKLIAKSFAKLVPSYILNRKKMGFTSPLDEWFRQIPLETLESRVLSQNLLSTDYFDIQGIHNILLEHHQRKKSWINYMVFGDFRIVFKQAEDG</sequence>
<dbReference type="InterPro" id="IPR017932">
    <property type="entry name" value="GATase_2_dom"/>
</dbReference>
<organism evidence="9 10">
    <name type="scientific">Paraglaciecola aquimarina</name>
    <dbReference type="NCBI Taxonomy" id="1235557"/>
    <lineage>
        <taxon>Bacteria</taxon>
        <taxon>Pseudomonadati</taxon>
        <taxon>Pseudomonadota</taxon>
        <taxon>Gammaproteobacteria</taxon>
        <taxon>Alteromonadales</taxon>
        <taxon>Alteromonadaceae</taxon>
        <taxon>Paraglaciecola</taxon>
    </lineage>
</organism>
<evidence type="ECO:0000256" key="5">
    <source>
        <dbReference type="ARBA" id="ARBA00022840"/>
    </source>
</evidence>
<dbReference type="Gene3D" id="3.60.20.10">
    <property type="entry name" value="Glutamine Phosphoribosylpyrophosphate, subunit 1, domain 1"/>
    <property type="match status" value="1"/>
</dbReference>
<comment type="caution">
    <text evidence="9">The sequence shown here is derived from an EMBL/GenBank/DDBJ whole genome shotgun (WGS) entry which is preliminary data.</text>
</comment>
<dbReference type="EC" id="6.3.5.4" evidence="3"/>
<evidence type="ECO:0000313" key="10">
    <source>
        <dbReference type="Proteomes" id="UP001247805"/>
    </source>
</evidence>
<feature type="domain" description="Glutamine amidotransferase type-2" evidence="8">
    <location>
        <begin position="2"/>
        <end position="212"/>
    </location>
</feature>
<evidence type="ECO:0000256" key="2">
    <source>
        <dbReference type="ARBA" id="ARBA00005752"/>
    </source>
</evidence>
<dbReference type="PANTHER" id="PTHR43284:SF1">
    <property type="entry name" value="ASPARAGINE SYNTHETASE"/>
    <property type="match status" value="1"/>
</dbReference>
<dbReference type="PIRSF" id="PIRSF001589">
    <property type="entry name" value="Asn_synthetase_glu-h"/>
    <property type="match status" value="1"/>
</dbReference>
<dbReference type="PROSITE" id="PS51278">
    <property type="entry name" value="GATASE_TYPE_2"/>
    <property type="match status" value="1"/>
</dbReference>
<dbReference type="Gene3D" id="3.40.50.620">
    <property type="entry name" value="HUPs"/>
    <property type="match status" value="1"/>
</dbReference>
<dbReference type="Pfam" id="PF13537">
    <property type="entry name" value="GATase_7"/>
    <property type="match status" value="1"/>
</dbReference>
<comment type="pathway">
    <text evidence="1">Amino-acid biosynthesis; L-asparagine biosynthesis; L-asparagine from L-aspartate (L-Gln route): step 1/1.</text>
</comment>
<dbReference type="CDD" id="cd01991">
    <property type="entry name" value="Asn_synthase_B_C"/>
    <property type="match status" value="1"/>
</dbReference>
<name>A0ABU3T284_9ALTE</name>
<dbReference type="RefSeq" id="WP_316027868.1">
    <property type="nucleotide sequence ID" value="NZ_JAWDIO010000002.1"/>
</dbReference>
<keyword evidence="10" id="KW-1185">Reference proteome</keyword>
<dbReference type="InterPro" id="IPR033738">
    <property type="entry name" value="AsnB_N"/>
</dbReference>
<proteinExistence type="inferred from homology"/>
<keyword evidence="9" id="KW-0436">Ligase</keyword>
<dbReference type="Pfam" id="PF00733">
    <property type="entry name" value="Asn_synthase"/>
    <property type="match status" value="1"/>
</dbReference>
<evidence type="ECO:0000256" key="6">
    <source>
        <dbReference type="ARBA" id="ARBA00022962"/>
    </source>
</evidence>
<keyword evidence="4" id="KW-0547">Nucleotide-binding</keyword>
<dbReference type="InterPro" id="IPR006426">
    <property type="entry name" value="Asn_synth_AEB"/>
</dbReference>
<dbReference type="EMBL" id="JAWDIO010000002">
    <property type="protein sequence ID" value="MDU0356379.1"/>
    <property type="molecule type" value="Genomic_DNA"/>
</dbReference>
<keyword evidence="5" id="KW-0067">ATP-binding</keyword>
<dbReference type="InterPro" id="IPR014729">
    <property type="entry name" value="Rossmann-like_a/b/a_fold"/>
</dbReference>
<evidence type="ECO:0000259" key="8">
    <source>
        <dbReference type="PROSITE" id="PS51278"/>
    </source>
</evidence>
<dbReference type="PANTHER" id="PTHR43284">
    <property type="entry name" value="ASPARAGINE SYNTHETASE (GLUTAMINE-HYDROLYZING)"/>
    <property type="match status" value="1"/>
</dbReference>
<dbReference type="InterPro" id="IPR051786">
    <property type="entry name" value="ASN_synthetase/amidase"/>
</dbReference>
<evidence type="ECO:0000256" key="3">
    <source>
        <dbReference type="ARBA" id="ARBA00012737"/>
    </source>
</evidence>
<evidence type="ECO:0000313" key="9">
    <source>
        <dbReference type="EMBL" id="MDU0356379.1"/>
    </source>
</evidence>
<dbReference type="SUPFAM" id="SSF56235">
    <property type="entry name" value="N-terminal nucleophile aminohydrolases (Ntn hydrolases)"/>
    <property type="match status" value="1"/>
</dbReference>
<dbReference type="InterPro" id="IPR029055">
    <property type="entry name" value="Ntn_hydrolases_N"/>
</dbReference>
<dbReference type="GO" id="GO:0004066">
    <property type="term" value="F:asparagine synthase (glutamine-hydrolyzing) activity"/>
    <property type="evidence" value="ECO:0007669"/>
    <property type="project" value="UniProtKB-EC"/>
</dbReference>
<keyword evidence="6" id="KW-0315">Glutamine amidotransferase</keyword>
<comment type="catalytic activity">
    <reaction evidence="7">
        <text>L-aspartate + L-glutamine + ATP + H2O = L-asparagine + L-glutamate + AMP + diphosphate + H(+)</text>
        <dbReference type="Rhea" id="RHEA:12228"/>
        <dbReference type="ChEBI" id="CHEBI:15377"/>
        <dbReference type="ChEBI" id="CHEBI:15378"/>
        <dbReference type="ChEBI" id="CHEBI:29985"/>
        <dbReference type="ChEBI" id="CHEBI:29991"/>
        <dbReference type="ChEBI" id="CHEBI:30616"/>
        <dbReference type="ChEBI" id="CHEBI:33019"/>
        <dbReference type="ChEBI" id="CHEBI:58048"/>
        <dbReference type="ChEBI" id="CHEBI:58359"/>
        <dbReference type="ChEBI" id="CHEBI:456215"/>
        <dbReference type="EC" id="6.3.5.4"/>
    </reaction>
</comment>
<dbReference type="SUPFAM" id="SSF52402">
    <property type="entry name" value="Adenine nucleotide alpha hydrolases-like"/>
    <property type="match status" value="1"/>
</dbReference>
<dbReference type="CDD" id="cd00712">
    <property type="entry name" value="AsnB"/>
    <property type="match status" value="1"/>
</dbReference>
<accession>A0ABU3T284</accession>
<evidence type="ECO:0000256" key="4">
    <source>
        <dbReference type="ARBA" id="ARBA00022741"/>
    </source>
</evidence>
<gene>
    <name evidence="9" type="primary">asnB</name>
    <name evidence="9" type="ORF">RS130_23015</name>
</gene>
<comment type="similarity">
    <text evidence="2">Belongs to the asparagine synthetase family.</text>
</comment>
<evidence type="ECO:0000256" key="7">
    <source>
        <dbReference type="ARBA" id="ARBA00048741"/>
    </source>
</evidence>
<reference evidence="9 10" key="1">
    <citation type="submission" date="2023-10" db="EMBL/GenBank/DDBJ databases">
        <title>Glaciecola aquimarina strain GGW-M5 nov., isolated from a coastal seawater.</title>
        <authorList>
            <person name="Bayburt H."/>
            <person name="Kim J.M."/>
            <person name="Choi B.J."/>
            <person name="Jeon C.O."/>
        </authorList>
    </citation>
    <scope>NUCLEOTIDE SEQUENCE [LARGE SCALE GENOMIC DNA]</scope>
    <source>
        <strain evidence="9 10">KCTC 32108</strain>
    </source>
</reference>
<dbReference type="InterPro" id="IPR001962">
    <property type="entry name" value="Asn_synthase"/>
</dbReference>
<dbReference type="Proteomes" id="UP001247805">
    <property type="component" value="Unassembled WGS sequence"/>
</dbReference>
<protein>
    <recommendedName>
        <fullName evidence="3">asparagine synthase (glutamine-hydrolyzing)</fullName>
        <ecNumber evidence="3">6.3.5.4</ecNumber>
    </recommendedName>
</protein>
<evidence type="ECO:0000256" key="1">
    <source>
        <dbReference type="ARBA" id="ARBA00005187"/>
    </source>
</evidence>